<geneLocation type="plasmid" evidence="1">
    <name>unnamed</name>
</geneLocation>
<proteinExistence type="predicted"/>
<comment type="caution">
    <text evidence="1">The sequence shown here is derived from an EMBL/GenBank/DDBJ whole genome shotgun (WGS) entry which is preliminary data.</text>
</comment>
<dbReference type="RefSeq" id="WP_322464087.1">
    <property type="nucleotide sequence ID" value="NZ_JAXOJX010000001.1"/>
</dbReference>
<protein>
    <submittedName>
        <fullName evidence="1">Uncharacterized protein</fullName>
    </submittedName>
</protein>
<gene>
    <name evidence="1" type="ORF">SM757_00230</name>
</gene>
<dbReference type="Proteomes" id="UP001293718">
    <property type="component" value="Unassembled WGS sequence"/>
</dbReference>
<evidence type="ECO:0000313" key="2">
    <source>
        <dbReference type="Proteomes" id="UP001293718"/>
    </source>
</evidence>
<keyword evidence="2" id="KW-1185">Reference proteome</keyword>
<accession>A0ABU5I7V7</accession>
<evidence type="ECO:0000313" key="1">
    <source>
        <dbReference type="EMBL" id="MDZ5454987.1"/>
    </source>
</evidence>
<sequence length="71" mass="8248">MTPAVKRKIFGLNAAQVYGLQQGTLRRKLARDPVQRRKTEYLNDPRPTFATYGPRDRAEFLAFRRWQGNGP</sequence>
<reference evidence="1 2" key="1">
    <citation type="submission" date="2023-11" db="EMBL/GenBank/DDBJ databases">
        <title>Draft genome of Azohydromonas lata strain H1 (DSM1123), a polyhydroxyalkanoate producer.</title>
        <authorList>
            <person name="Traversa D."/>
            <person name="D'Addabbo P."/>
            <person name="Pazzani C."/>
            <person name="Manzari C."/>
            <person name="Chiara M."/>
            <person name="Scrascia M."/>
        </authorList>
    </citation>
    <scope>NUCLEOTIDE SEQUENCE [LARGE SCALE GENOMIC DNA]</scope>
    <source>
        <strain evidence="1 2">H1</strain>
        <plasmid evidence="1">unnamed</plasmid>
    </source>
</reference>
<keyword evidence="1" id="KW-0614">Plasmid</keyword>
<dbReference type="EMBL" id="JAXOJX010000001">
    <property type="protein sequence ID" value="MDZ5454987.1"/>
    <property type="molecule type" value="Genomic_DNA"/>
</dbReference>
<organism evidence="1 2">
    <name type="scientific">Azohydromonas lata</name>
    <dbReference type="NCBI Taxonomy" id="45677"/>
    <lineage>
        <taxon>Bacteria</taxon>
        <taxon>Pseudomonadati</taxon>
        <taxon>Pseudomonadota</taxon>
        <taxon>Betaproteobacteria</taxon>
        <taxon>Burkholderiales</taxon>
        <taxon>Sphaerotilaceae</taxon>
        <taxon>Azohydromonas</taxon>
    </lineage>
</organism>
<name>A0ABU5I7V7_9BURK</name>